<organism evidence="2 3">
    <name type="scientific">Anaeromyxobacter diazotrophicus</name>
    <dbReference type="NCBI Taxonomy" id="2590199"/>
    <lineage>
        <taxon>Bacteria</taxon>
        <taxon>Pseudomonadati</taxon>
        <taxon>Myxococcota</taxon>
        <taxon>Myxococcia</taxon>
        <taxon>Myxococcales</taxon>
        <taxon>Cystobacterineae</taxon>
        <taxon>Anaeromyxobacteraceae</taxon>
        <taxon>Anaeromyxobacter</taxon>
    </lineage>
</organism>
<evidence type="ECO:0000256" key="1">
    <source>
        <dbReference type="SAM" id="Phobius"/>
    </source>
</evidence>
<gene>
    <name evidence="2" type="ORF">AMYX_34120</name>
</gene>
<sequence length="316" mass="34369">MKLAAVVAVVGAALTALLVQYFVLIRPWYQGWGATAVELRARLPGDELAPDAREVETRALTIDAPPERVWPWLAQLGQDRAGFYSYGFLQNLFGMDMPRGDRLLGLPDPRPGEKLLMSPRPAMGGRAYAVHERVEPGRALVLRTYALRMMGAGGAPPPSGSWAFVLAPEPDGRTRLVVRSRRGSEHVAPSLAASALGALVLDPLHFAFERRLMLGVKERAEGRPVEPAWREAVEVALWFTTAALGLAALAAALRRRPAAGRWLLAATAALFLFTLLFFARPPVALALLLVVALRFAVAWAWRRPPGEARPAEAARA</sequence>
<name>A0A7I9VQN7_9BACT</name>
<feature type="transmembrane region" description="Helical" evidence="1">
    <location>
        <begin position="235"/>
        <end position="253"/>
    </location>
</feature>
<protein>
    <submittedName>
        <fullName evidence="2">Uncharacterized protein</fullName>
    </submittedName>
</protein>
<feature type="transmembrane region" description="Helical" evidence="1">
    <location>
        <begin position="284"/>
        <end position="301"/>
    </location>
</feature>
<reference evidence="3" key="1">
    <citation type="journal article" date="2020" name="Appl. Environ. Microbiol.">
        <title>Diazotrophic Anaeromyxobacter Isolates from Soils.</title>
        <authorList>
            <person name="Masuda Y."/>
            <person name="Yamanaka H."/>
            <person name="Xu Z.X."/>
            <person name="Shiratori Y."/>
            <person name="Aono T."/>
            <person name="Amachi S."/>
            <person name="Senoo K."/>
            <person name="Itoh H."/>
        </authorList>
    </citation>
    <scope>NUCLEOTIDE SEQUENCE [LARGE SCALE GENOMIC DNA]</scope>
    <source>
        <strain evidence="3">R267</strain>
    </source>
</reference>
<dbReference type="InterPro" id="IPR023393">
    <property type="entry name" value="START-like_dom_sf"/>
</dbReference>
<evidence type="ECO:0000313" key="3">
    <source>
        <dbReference type="Proteomes" id="UP000503640"/>
    </source>
</evidence>
<keyword evidence="1" id="KW-0472">Membrane</keyword>
<keyword evidence="1" id="KW-0812">Transmembrane</keyword>
<dbReference type="Proteomes" id="UP000503640">
    <property type="component" value="Unassembled WGS sequence"/>
</dbReference>
<dbReference type="Gene3D" id="3.30.530.20">
    <property type="match status" value="1"/>
</dbReference>
<dbReference type="AlphaFoldDB" id="A0A7I9VQN7"/>
<keyword evidence="1" id="KW-1133">Transmembrane helix</keyword>
<dbReference type="SUPFAM" id="SSF55961">
    <property type="entry name" value="Bet v1-like"/>
    <property type="match status" value="1"/>
</dbReference>
<dbReference type="RefSeq" id="WP_176067441.1">
    <property type="nucleotide sequence ID" value="NZ_BJTG01000008.1"/>
</dbReference>
<accession>A0A7I9VQN7</accession>
<dbReference type="EMBL" id="BJTG01000008">
    <property type="protein sequence ID" value="GEJ58671.1"/>
    <property type="molecule type" value="Genomic_DNA"/>
</dbReference>
<proteinExistence type="predicted"/>
<feature type="transmembrane region" description="Helical" evidence="1">
    <location>
        <begin position="260"/>
        <end position="278"/>
    </location>
</feature>
<comment type="caution">
    <text evidence="2">The sequence shown here is derived from an EMBL/GenBank/DDBJ whole genome shotgun (WGS) entry which is preliminary data.</text>
</comment>
<keyword evidence="3" id="KW-1185">Reference proteome</keyword>
<evidence type="ECO:0000313" key="2">
    <source>
        <dbReference type="EMBL" id="GEJ58671.1"/>
    </source>
</evidence>